<proteinExistence type="predicted"/>
<keyword evidence="1" id="KW-0175">Coiled coil</keyword>
<evidence type="ECO:0008006" key="5">
    <source>
        <dbReference type="Google" id="ProtNLM"/>
    </source>
</evidence>
<dbReference type="EMBL" id="FUWH01000004">
    <property type="protein sequence ID" value="SJZ73172.1"/>
    <property type="molecule type" value="Genomic_DNA"/>
</dbReference>
<evidence type="ECO:0000313" key="4">
    <source>
        <dbReference type="Proteomes" id="UP000190888"/>
    </source>
</evidence>
<feature type="coiled-coil region" evidence="1">
    <location>
        <begin position="61"/>
        <end position="88"/>
    </location>
</feature>
<protein>
    <recommendedName>
        <fullName evidence="5">Cell division protein FtsL</fullName>
    </recommendedName>
</protein>
<evidence type="ECO:0000313" key="3">
    <source>
        <dbReference type="EMBL" id="SJZ73172.1"/>
    </source>
</evidence>
<dbReference type="AlphaFoldDB" id="A0A1T4N1T8"/>
<gene>
    <name evidence="3" type="ORF">SAMN04488132_10450</name>
</gene>
<accession>A0A1T4N1T8</accession>
<name>A0A1T4N1T8_9BACT</name>
<evidence type="ECO:0000256" key="1">
    <source>
        <dbReference type="SAM" id="Coils"/>
    </source>
</evidence>
<feature type="transmembrane region" description="Helical" evidence="2">
    <location>
        <begin position="27"/>
        <end position="49"/>
    </location>
</feature>
<dbReference type="InterPro" id="IPR045755">
    <property type="entry name" value="FtsL-like"/>
</dbReference>
<dbReference type="Pfam" id="PF19579">
    <property type="entry name" value="FtsL_2"/>
    <property type="match status" value="1"/>
</dbReference>
<keyword evidence="2" id="KW-0812">Transmembrane</keyword>
<reference evidence="3 4" key="1">
    <citation type="submission" date="2017-02" db="EMBL/GenBank/DDBJ databases">
        <authorList>
            <person name="Peterson S.W."/>
        </authorList>
    </citation>
    <scope>NUCLEOTIDE SEQUENCE [LARGE SCALE GENOMIC DNA]</scope>
    <source>
        <strain evidence="3 4">DSM 22335</strain>
    </source>
</reference>
<keyword evidence="2" id="KW-1133">Transmembrane helix</keyword>
<dbReference type="STRING" id="413434.SAMN04488132_10450"/>
<dbReference type="Proteomes" id="UP000190888">
    <property type="component" value="Unassembled WGS sequence"/>
</dbReference>
<evidence type="ECO:0000256" key="2">
    <source>
        <dbReference type="SAM" id="Phobius"/>
    </source>
</evidence>
<sequence>MEETGNKKTEPAAGNALRNPLKGLFNYQWMLSNIPFFLFLSLLAVLYIANGHMADKTMRRINATTVELKELQYEYKTLKSEVMFKSEEVQMVKATEPLGLKVVKEMPQRLQQEKKP</sequence>
<dbReference type="RefSeq" id="WP_245825615.1">
    <property type="nucleotide sequence ID" value="NZ_FUWH01000004.1"/>
</dbReference>
<keyword evidence="4" id="KW-1185">Reference proteome</keyword>
<organism evidence="3 4">
    <name type="scientific">Sediminibacterium ginsengisoli</name>
    <dbReference type="NCBI Taxonomy" id="413434"/>
    <lineage>
        <taxon>Bacteria</taxon>
        <taxon>Pseudomonadati</taxon>
        <taxon>Bacteroidota</taxon>
        <taxon>Chitinophagia</taxon>
        <taxon>Chitinophagales</taxon>
        <taxon>Chitinophagaceae</taxon>
        <taxon>Sediminibacterium</taxon>
    </lineage>
</organism>
<keyword evidence="2" id="KW-0472">Membrane</keyword>